<evidence type="ECO:0000256" key="9">
    <source>
        <dbReference type="ARBA" id="ARBA00023136"/>
    </source>
</evidence>
<dbReference type="GO" id="GO:0048040">
    <property type="term" value="F:UDP-glucuronate decarboxylase activity"/>
    <property type="evidence" value="ECO:0007669"/>
    <property type="project" value="TreeGrafter"/>
</dbReference>
<evidence type="ECO:0000256" key="8">
    <source>
        <dbReference type="ARBA" id="ARBA00023034"/>
    </source>
</evidence>
<evidence type="ECO:0000313" key="15">
    <source>
        <dbReference type="Proteomes" id="UP000077342"/>
    </source>
</evidence>
<proteinExistence type="predicted"/>
<dbReference type="Gene3D" id="3.40.50.720">
    <property type="entry name" value="NAD(P)-binding Rossmann-like Domain"/>
    <property type="match status" value="1"/>
</dbReference>
<feature type="domain" description="NAD-dependent epimerase/dehydratase" evidence="13">
    <location>
        <begin position="31"/>
        <end position="269"/>
    </location>
</feature>
<sequence>MQVNYPESHGPNAFRRRIPGYQRRVFGMSRVLVTGGAGFLGVHLGKQLLGAGVEVISVDDLSTSSPAAAARLRGRPGYRLVHGDVCDPGVIGRVGVAFDTVFHLASPASPLDYQRLPIATLRAGSEGTATAVEIAQRGGGRLVLASTSEVYGDPQQHPQRESYWGNVNPVGQRSVYDEAKRYAEALVFAHHRKHGTDVGVARIFNTYGPGMRADDGRMVPTFCRQALRGEPLTVSGTGTQTRSLCYVADTVAGLIALARSDFSGPVNIGNPTELTVLEVAELIRRLADSDSAIEFSAPAVDDPQRRCPDISLARQELDWQPRVDHRTGLSRTLQWFRMTLDHSRRNPVREPLAT</sequence>
<evidence type="ECO:0000256" key="6">
    <source>
        <dbReference type="ARBA" id="ARBA00022989"/>
    </source>
</evidence>
<dbReference type="GO" id="GO:0070403">
    <property type="term" value="F:NAD+ binding"/>
    <property type="evidence" value="ECO:0007669"/>
    <property type="project" value="InterPro"/>
</dbReference>
<comment type="cofactor">
    <cofactor evidence="1">
        <name>NAD(+)</name>
        <dbReference type="ChEBI" id="CHEBI:57540"/>
    </cofactor>
</comment>
<keyword evidence="4" id="KW-0210">Decarboxylase</keyword>
<evidence type="ECO:0000256" key="3">
    <source>
        <dbReference type="ARBA" id="ARBA00022692"/>
    </source>
</evidence>
<comment type="subcellular location">
    <subcellularLocation>
        <location evidence="2">Golgi apparatus membrane</location>
        <topology evidence="2">Single-pass type II membrane protein</topology>
    </subcellularLocation>
    <subcellularLocation>
        <location evidence="12">Golgi apparatus</location>
        <location evidence="12">Golgi stack membrane</location>
    </subcellularLocation>
</comment>
<evidence type="ECO:0000256" key="10">
    <source>
        <dbReference type="ARBA" id="ARBA00023180"/>
    </source>
</evidence>
<keyword evidence="9" id="KW-0472">Membrane</keyword>
<evidence type="ECO:0000313" key="14">
    <source>
        <dbReference type="EMBL" id="KZS62828.1"/>
    </source>
</evidence>
<accession>A0A164AUJ6</accession>
<keyword evidence="7" id="KW-0520">NAD</keyword>
<dbReference type="Proteomes" id="UP000077342">
    <property type="component" value="Unassembled WGS sequence"/>
</dbReference>
<dbReference type="GO" id="GO:0042732">
    <property type="term" value="P:D-xylose metabolic process"/>
    <property type="evidence" value="ECO:0007669"/>
    <property type="project" value="InterPro"/>
</dbReference>
<evidence type="ECO:0000259" key="13">
    <source>
        <dbReference type="Pfam" id="PF01370"/>
    </source>
</evidence>
<keyword evidence="10" id="KW-0325">Glycoprotein</keyword>
<evidence type="ECO:0000256" key="5">
    <source>
        <dbReference type="ARBA" id="ARBA00022968"/>
    </source>
</evidence>
<keyword evidence="5" id="KW-0735">Signal-anchor</keyword>
<reference evidence="15" key="1">
    <citation type="submission" date="2016-04" db="EMBL/GenBank/DDBJ databases">
        <authorList>
            <person name="Strapagiel D."/>
            <person name="Borowka P."/>
            <person name="Marciniak B."/>
            <person name="Bakula Z."/>
            <person name="Van Ingen J."/>
            <person name="Safianowska A."/>
            <person name="Dziadek J."/>
            <person name="Jagielski T."/>
        </authorList>
    </citation>
    <scope>NUCLEOTIDE SEQUENCE [LARGE SCALE GENOMIC DNA]</scope>
    <source>
        <strain evidence="15">1010001458</strain>
    </source>
</reference>
<dbReference type="EMBL" id="LWCI01000103">
    <property type="protein sequence ID" value="KZS62828.1"/>
    <property type="molecule type" value="Genomic_DNA"/>
</dbReference>
<evidence type="ECO:0000256" key="2">
    <source>
        <dbReference type="ARBA" id="ARBA00004323"/>
    </source>
</evidence>
<gene>
    <name evidence="14" type="ORF">A4G28_11915</name>
</gene>
<dbReference type="Pfam" id="PF01370">
    <property type="entry name" value="Epimerase"/>
    <property type="match status" value="1"/>
</dbReference>
<keyword evidence="8" id="KW-0333">Golgi apparatus</keyword>
<keyword evidence="11" id="KW-0456">Lyase</keyword>
<dbReference type="InterPro" id="IPR044516">
    <property type="entry name" value="UXS-like"/>
</dbReference>
<dbReference type="InterPro" id="IPR001509">
    <property type="entry name" value="Epimerase_deHydtase"/>
</dbReference>
<name>A0A164AUJ6_9MYCO</name>
<evidence type="ECO:0000256" key="1">
    <source>
        <dbReference type="ARBA" id="ARBA00001911"/>
    </source>
</evidence>
<comment type="caution">
    <text evidence="14">The sequence shown here is derived from an EMBL/GenBank/DDBJ whole genome shotgun (WGS) entry which is preliminary data.</text>
</comment>
<keyword evidence="15" id="KW-1185">Reference proteome</keyword>
<evidence type="ECO:0000256" key="11">
    <source>
        <dbReference type="ARBA" id="ARBA00023239"/>
    </source>
</evidence>
<keyword evidence="3" id="KW-0812">Transmembrane</keyword>
<organism evidence="14 15">
    <name type="scientific">Mycobacterium ostraviense</name>
    <dbReference type="NCBI Taxonomy" id="2738409"/>
    <lineage>
        <taxon>Bacteria</taxon>
        <taxon>Bacillati</taxon>
        <taxon>Actinomycetota</taxon>
        <taxon>Actinomycetes</taxon>
        <taxon>Mycobacteriales</taxon>
        <taxon>Mycobacteriaceae</taxon>
        <taxon>Mycobacterium</taxon>
    </lineage>
</organism>
<evidence type="ECO:0000256" key="7">
    <source>
        <dbReference type="ARBA" id="ARBA00023027"/>
    </source>
</evidence>
<evidence type="ECO:0000256" key="4">
    <source>
        <dbReference type="ARBA" id="ARBA00022793"/>
    </source>
</evidence>
<dbReference type="FunFam" id="3.40.50.720:FF:000065">
    <property type="entry name" value="UDP-glucuronic acid decarboxylase 1"/>
    <property type="match status" value="1"/>
</dbReference>
<evidence type="ECO:0000256" key="12">
    <source>
        <dbReference type="ARBA" id="ARBA00037859"/>
    </source>
</evidence>
<dbReference type="PANTHER" id="PTHR43078">
    <property type="entry name" value="UDP-GLUCURONIC ACID DECARBOXYLASE-RELATED"/>
    <property type="match status" value="1"/>
</dbReference>
<dbReference type="SUPFAM" id="SSF51735">
    <property type="entry name" value="NAD(P)-binding Rossmann-fold domains"/>
    <property type="match status" value="1"/>
</dbReference>
<protein>
    <submittedName>
        <fullName evidence="14">Epimerase</fullName>
    </submittedName>
</protein>
<keyword evidence="6" id="KW-1133">Transmembrane helix</keyword>
<dbReference type="GO" id="GO:0005737">
    <property type="term" value="C:cytoplasm"/>
    <property type="evidence" value="ECO:0007669"/>
    <property type="project" value="TreeGrafter"/>
</dbReference>
<dbReference type="PANTHER" id="PTHR43078:SF6">
    <property type="entry name" value="UDP-GLUCURONIC ACID DECARBOXYLASE 1"/>
    <property type="match status" value="1"/>
</dbReference>
<dbReference type="InterPro" id="IPR036291">
    <property type="entry name" value="NAD(P)-bd_dom_sf"/>
</dbReference>
<dbReference type="AlphaFoldDB" id="A0A164AUJ6"/>